<comment type="caution">
    <text evidence="1">The sequence shown here is derived from an EMBL/GenBank/DDBJ whole genome shotgun (WGS) entry which is preliminary data.</text>
</comment>
<sequence>VQLPKRVAWHLIQEVFDEIATFNERQNQILKTRWRVSSSSVGQSVTPSLLQEALVALVDKHMRALSVENVQLPQIAMKSTSKMFRIFFARREHQAASSSEP</sequence>
<evidence type="ECO:0000313" key="1">
    <source>
        <dbReference type="EMBL" id="KHN80917.1"/>
    </source>
</evidence>
<proteinExistence type="predicted"/>
<feature type="non-terminal residue" evidence="1">
    <location>
        <position position="1"/>
    </location>
</feature>
<dbReference type="Proteomes" id="UP000031036">
    <property type="component" value="Unassembled WGS sequence"/>
</dbReference>
<feature type="non-terminal residue" evidence="1">
    <location>
        <position position="101"/>
    </location>
</feature>
<gene>
    <name evidence="1" type="ORF">Tcan_00920</name>
</gene>
<reference evidence="1 2" key="1">
    <citation type="submission" date="2014-11" db="EMBL/GenBank/DDBJ databases">
        <title>Genetic blueprint of the zoonotic pathogen Toxocara canis.</title>
        <authorList>
            <person name="Zhu X.-Q."/>
            <person name="Korhonen P.K."/>
            <person name="Cai H."/>
            <person name="Young N.D."/>
            <person name="Nejsum P."/>
            <person name="von Samson-Himmelstjerna G."/>
            <person name="Boag P.R."/>
            <person name="Tan P."/>
            <person name="Li Q."/>
            <person name="Min J."/>
            <person name="Yang Y."/>
            <person name="Wang X."/>
            <person name="Fang X."/>
            <person name="Hall R.S."/>
            <person name="Hofmann A."/>
            <person name="Sternberg P.W."/>
            <person name="Jex A.R."/>
            <person name="Gasser R.B."/>
        </authorList>
    </citation>
    <scope>NUCLEOTIDE SEQUENCE [LARGE SCALE GENOMIC DNA]</scope>
    <source>
        <strain evidence="1">PN_DK_2014</strain>
    </source>
</reference>
<protein>
    <submittedName>
        <fullName evidence="1">Uncharacterized protein</fullName>
    </submittedName>
</protein>
<evidence type="ECO:0000313" key="2">
    <source>
        <dbReference type="Proteomes" id="UP000031036"/>
    </source>
</evidence>
<dbReference type="AlphaFoldDB" id="A0A0B2VHG3"/>
<accession>A0A0B2VHG3</accession>
<dbReference type="EMBL" id="JPKZ01001642">
    <property type="protein sequence ID" value="KHN80917.1"/>
    <property type="molecule type" value="Genomic_DNA"/>
</dbReference>
<organism evidence="1 2">
    <name type="scientific">Toxocara canis</name>
    <name type="common">Canine roundworm</name>
    <dbReference type="NCBI Taxonomy" id="6265"/>
    <lineage>
        <taxon>Eukaryota</taxon>
        <taxon>Metazoa</taxon>
        <taxon>Ecdysozoa</taxon>
        <taxon>Nematoda</taxon>
        <taxon>Chromadorea</taxon>
        <taxon>Rhabditida</taxon>
        <taxon>Spirurina</taxon>
        <taxon>Ascaridomorpha</taxon>
        <taxon>Ascaridoidea</taxon>
        <taxon>Toxocaridae</taxon>
        <taxon>Toxocara</taxon>
    </lineage>
</organism>
<name>A0A0B2VHG3_TOXCA</name>
<keyword evidence="2" id="KW-1185">Reference proteome</keyword>